<dbReference type="EMBL" id="JXLU01000105">
    <property type="protein sequence ID" value="KIO71918.1"/>
    <property type="molecule type" value="Genomic_DNA"/>
</dbReference>
<comment type="caution">
    <text evidence="2">The sequence shown here is derived from an EMBL/GenBank/DDBJ whole genome shotgun (WGS) entry which is preliminary data.</text>
</comment>
<dbReference type="InterPro" id="IPR014722">
    <property type="entry name" value="Rib_uL2_dom2"/>
</dbReference>
<dbReference type="SUPFAM" id="SSF50104">
    <property type="entry name" value="Translation proteins SH3-like domain"/>
    <property type="match status" value="1"/>
</dbReference>
<name>A0ABD4A4C9_9BACI</name>
<dbReference type="AlphaFoldDB" id="A0ABD4A4C9"/>
<organism evidence="2 3">
    <name type="scientific">Caldibacillus thermoamylovorans</name>
    <dbReference type="NCBI Taxonomy" id="35841"/>
    <lineage>
        <taxon>Bacteria</taxon>
        <taxon>Bacillati</taxon>
        <taxon>Bacillota</taxon>
        <taxon>Bacilli</taxon>
        <taxon>Bacillales</taxon>
        <taxon>Bacillaceae</taxon>
        <taxon>Caldibacillus</taxon>
    </lineage>
</organism>
<evidence type="ECO:0000256" key="1">
    <source>
        <dbReference type="SAM" id="MobiDB-lite"/>
    </source>
</evidence>
<evidence type="ECO:0000313" key="2">
    <source>
        <dbReference type="EMBL" id="KIO71918.1"/>
    </source>
</evidence>
<accession>A0ABD4A4C9</accession>
<evidence type="ECO:0000313" key="3">
    <source>
        <dbReference type="Proteomes" id="UP000032076"/>
    </source>
</evidence>
<dbReference type="Gene3D" id="2.30.30.30">
    <property type="match status" value="1"/>
</dbReference>
<dbReference type="InterPro" id="IPR008991">
    <property type="entry name" value="Translation_prot_SH3-like_sf"/>
</dbReference>
<dbReference type="RefSeq" id="WP_041903120.1">
    <property type="nucleotide sequence ID" value="NZ_JXLT01000023.1"/>
</dbReference>
<proteinExistence type="predicted"/>
<gene>
    <name evidence="2" type="ORF">B4167_0333</name>
</gene>
<protein>
    <recommendedName>
        <fullName evidence="4">KOW domain-containing protein</fullName>
    </recommendedName>
</protein>
<evidence type="ECO:0008006" key="4">
    <source>
        <dbReference type="Google" id="ProtNLM"/>
    </source>
</evidence>
<dbReference type="Pfam" id="PF09953">
    <property type="entry name" value="DUF2187"/>
    <property type="match status" value="1"/>
</dbReference>
<sequence>MEQETVTKGNLEGKRKKAKEGDMVEVKRGRYKGKKGEVLIVKKNSVIIQLGINPKTGEPVKTVVNHKNYKRVK</sequence>
<feature type="region of interest" description="Disordered" evidence="1">
    <location>
        <begin position="1"/>
        <end position="22"/>
    </location>
</feature>
<dbReference type="InterPro" id="IPR018690">
    <property type="entry name" value="DUF2187"/>
</dbReference>
<dbReference type="Proteomes" id="UP000032076">
    <property type="component" value="Unassembled WGS sequence"/>
</dbReference>
<reference evidence="2 3" key="1">
    <citation type="submission" date="2015-01" db="EMBL/GenBank/DDBJ databases">
        <title>Draft Genome Sequences of Four Bacillus thermoamylovorans Strains, Isolated From Food Products.</title>
        <authorList>
            <person name="Krawcyk A.O."/>
            <person name="Berendsen E.M."/>
            <person name="Eijlander R.T."/>
            <person name="de Jong A."/>
            <person name="Wells-Bennik M."/>
            <person name="Kuipers O.P."/>
        </authorList>
    </citation>
    <scope>NUCLEOTIDE SEQUENCE [LARGE SCALE GENOMIC DNA]</scope>
    <source>
        <strain evidence="2 3">B4167</strain>
    </source>
</reference>